<name>A0ABR1MDR5_9PEZI</name>
<gene>
    <name evidence="1" type="ORF">J3D65DRAFT_44834</name>
</gene>
<dbReference type="GeneID" id="92029225"/>
<evidence type="ECO:0000313" key="1">
    <source>
        <dbReference type="EMBL" id="KAK7544950.1"/>
    </source>
</evidence>
<accession>A0ABR1MDR5</accession>
<keyword evidence="2" id="KW-1185">Reference proteome</keyword>
<organism evidence="1 2">
    <name type="scientific">Phyllosticta citribraziliensis</name>
    <dbReference type="NCBI Taxonomy" id="989973"/>
    <lineage>
        <taxon>Eukaryota</taxon>
        <taxon>Fungi</taxon>
        <taxon>Dikarya</taxon>
        <taxon>Ascomycota</taxon>
        <taxon>Pezizomycotina</taxon>
        <taxon>Dothideomycetes</taxon>
        <taxon>Dothideomycetes incertae sedis</taxon>
        <taxon>Botryosphaeriales</taxon>
        <taxon>Phyllostictaceae</taxon>
        <taxon>Phyllosticta</taxon>
    </lineage>
</organism>
<evidence type="ECO:0000313" key="2">
    <source>
        <dbReference type="Proteomes" id="UP001360953"/>
    </source>
</evidence>
<dbReference type="EMBL" id="JBBPEH010000001">
    <property type="protein sequence ID" value="KAK7544950.1"/>
    <property type="molecule type" value="Genomic_DNA"/>
</dbReference>
<proteinExistence type="predicted"/>
<protein>
    <submittedName>
        <fullName evidence="1">Uncharacterized protein</fullName>
    </submittedName>
</protein>
<sequence>MANHTNPVNTEGEEQFDIISTATARVSMGFLVLCPETSSNYPYAHRAETLSTFRKENTSSEHLAAIMADLKLRPTSEYIPAAETPVTARTLYATWTRSDWTVFFCFSATVSAPRTWFHSTKTTDDRGDGLRKHKSIADHRDAHLTPCLTVFPLAHRRRCTAPHLLSNAPAPSHWVSDSVEPSMIFSFFHHCLFFCPLFAFSPSPQPYSGSRCVRTDQRKMITSSTTRVIVRTAG</sequence>
<comment type="caution">
    <text evidence="1">The sequence shown here is derived from an EMBL/GenBank/DDBJ whole genome shotgun (WGS) entry which is preliminary data.</text>
</comment>
<dbReference type="RefSeq" id="XP_066660185.1">
    <property type="nucleotide sequence ID" value="XM_066796319.1"/>
</dbReference>
<dbReference type="Proteomes" id="UP001360953">
    <property type="component" value="Unassembled WGS sequence"/>
</dbReference>
<reference evidence="1 2" key="1">
    <citation type="submission" date="2024-04" db="EMBL/GenBank/DDBJ databases">
        <title>Phyllosticta paracitricarpa is synonymous to the EU quarantine fungus P. citricarpa based on phylogenomic analyses.</title>
        <authorList>
            <consortium name="Lawrence Berkeley National Laboratory"/>
            <person name="Van ingen-buijs V.A."/>
            <person name="Van westerhoven A.C."/>
            <person name="Haridas S."/>
            <person name="Skiadas P."/>
            <person name="Martin F."/>
            <person name="Groenewald J.Z."/>
            <person name="Crous P.W."/>
            <person name="Seidl M.F."/>
        </authorList>
    </citation>
    <scope>NUCLEOTIDE SEQUENCE [LARGE SCALE GENOMIC DNA]</scope>
    <source>
        <strain evidence="1 2">CPC 17464</strain>
    </source>
</reference>